<evidence type="ECO:0000313" key="2">
    <source>
        <dbReference type="EMBL" id="PWK46471.1"/>
    </source>
</evidence>
<name>A0A316FC65_9ACTN</name>
<dbReference type="GO" id="GO:0005975">
    <property type="term" value="P:carbohydrate metabolic process"/>
    <property type="evidence" value="ECO:0007669"/>
    <property type="project" value="UniProtKB-ARBA"/>
</dbReference>
<evidence type="ECO:0000313" key="3">
    <source>
        <dbReference type="Proteomes" id="UP000245697"/>
    </source>
</evidence>
<accession>A0A316FC65</accession>
<sequence>MKFIVAAAFATSATVLAATPALAGPSLHTRAASIAPSAAAGAAGAVSIVTGTGLTEGQLLPQYPQVRPVFADGVTVSTAEVLVNGVLAETFTAPVPADLRFSWPDPVKLHDTDAAVTIRASGTDGSLGEASTRVRVDILAPQATLTPADRAIVSGVVPLQVASRHPDVARVEVRAWGGRIVGTADRAPWIVNWNTAGLNGSTFLMVNVYDHAGNAWPLGRDYEVDNAGPSVKSITPAHGSLVRGAVRTSISASDPSGIASASVRGGRATASPYTWTAKPTAQGPFTVEWTVTDKLGHRTVARRTVINDTVKPAVRVTRAPKKGAKLTKSVTVTAAAADRYGVARVQLLVNGKVVATDTKAAYAFTLNPKRYGKKFTVQIRAYDRAGNVTTTTRVTYRR</sequence>
<keyword evidence="3" id="KW-1185">Reference proteome</keyword>
<dbReference type="Pfam" id="PF17957">
    <property type="entry name" value="Big_7"/>
    <property type="match status" value="1"/>
</dbReference>
<gene>
    <name evidence="2" type="ORF">BC793_10936</name>
</gene>
<dbReference type="EMBL" id="QGGR01000009">
    <property type="protein sequence ID" value="PWK46471.1"/>
    <property type="molecule type" value="Genomic_DNA"/>
</dbReference>
<organism evidence="2 3">
    <name type="scientific">Actinoplanes xinjiangensis</name>
    <dbReference type="NCBI Taxonomy" id="512350"/>
    <lineage>
        <taxon>Bacteria</taxon>
        <taxon>Bacillati</taxon>
        <taxon>Actinomycetota</taxon>
        <taxon>Actinomycetes</taxon>
        <taxon>Micromonosporales</taxon>
        <taxon>Micromonosporaceae</taxon>
        <taxon>Actinoplanes</taxon>
    </lineage>
</organism>
<feature type="signal peptide" evidence="1">
    <location>
        <begin position="1"/>
        <end position="17"/>
    </location>
</feature>
<dbReference type="AlphaFoldDB" id="A0A316FC65"/>
<comment type="caution">
    <text evidence="2">The sequence shown here is derived from an EMBL/GenBank/DDBJ whole genome shotgun (WGS) entry which is preliminary data.</text>
</comment>
<protein>
    <submittedName>
        <fullName evidence="2">Ig-like protein group 3</fullName>
    </submittedName>
</protein>
<dbReference type="OrthoDB" id="3967140at2"/>
<reference evidence="2 3" key="1">
    <citation type="submission" date="2018-05" db="EMBL/GenBank/DDBJ databases">
        <title>Genomic Encyclopedia of Archaeal and Bacterial Type Strains, Phase II (KMG-II): from individual species to whole genera.</title>
        <authorList>
            <person name="Goeker M."/>
        </authorList>
    </citation>
    <scope>NUCLEOTIDE SEQUENCE [LARGE SCALE GENOMIC DNA]</scope>
    <source>
        <strain evidence="2 3">DSM 45184</strain>
    </source>
</reference>
<dbReference type="Proteomes" id="UP000245697">
    <property type="component" value="Unassembled WGS sequence"/>
</dbReference>
<evidence type="ECO:0000256" key="1">
    <source>
        <dbReference type="SAM" id="SignalP"/>
    </source>
</evidence>
<dbReference type="InterPro" id="IPR013783">
    <property type="entry name" value="Ig-like_fold"/>
</dbReference>
<dbReference type="RefSeq" id="WP_109594769.1">
    <property type="nucleotide sequence ID" value="NZ_BONA01000052.1"/>
</dbReference>
<dbReference type="Gene3D" id="2.60.40.10">
    <property type="entry name" value="Immunoglobulins"/>
    <property type="match status" value="3"/>
</dbReference>
<proteinExistence type="predicted"/>
<feature type="chain" id="PRO_5038456318" evidence="1">
    <location>
        <begin position="18"/>
        <end position="398"/>
    </location>
</feature>
<keyword evidence="1" id="KW-0732">Signal</keyword>